<dbReference type="AlphaFoldDB" id="A0AAV7N6L9"/>
<name>A0AAV7N6L9_PLEWA</name>
<proteinExistence type="predicted"/>
<dbReference type="EMBL" id="JANPWB010000013">
    <property type="protein sequence ID" value="KAJ1108853.1"/>
    <property type="molecule type" value="Genomic_DNA"/>
</dbReference>
<evidence type="ECO:0000256" key="1">
    <source>
        <dbReference type="SAM" id="MobiDB-lite"/>
    </source>
</evidence>
<feature type="region of interest" description="Disordered" evidence="1">
    <location>
        <begin position="1"/>
        <end position="20"/>
    </location>
</feature>
<organism evidence="2 3">
    <name type="scientific">Pleurodeles waltl</name>
    <name type="common">Iberian ribbed newt</name>
    <dbReference type="NCBI Taxonomy" id="8319"/>
    <lineage>
        <taxon>Eukaryota</taxon>
        <taxon>Metazoa</taxon>
        <taxon>Chordata</taxon>
        <taxon>Craniata</taxon>
        <taxon>Vertebrata</taxon>
        <taxon>Euteleostomi</taxon>
        <taxon>Amphibia</taxon>
        <taxon>Batrachia</taxon>
        <taxon>Caudata</taxon>
        <taxon>Salamandroidea</taxon>
        <taxon>Salamandridae</taxon>
        <taxon>Pleurodelinae</taxon>
        <taxon>Pleurodeles</taxon>
    </lineage>
</organism>
<accession>A0AAV7N6L9</accession>
<reference evidence="2" key="1">
    <citation type="journal article" date="2022" name="bioRxiv">
        <title>Sequencing and chromosome-scale assembly of the giantPleurodeles waltlgenome.</title>
        <authorList>
            <person name="Brown T."/>
            <person name="Elewa A."/>
            <person name="Iarovenko S."/>
            <person name="Subramanian E."/>
            <person name="Araus A.J."/>
            <person name="Petzold A."/>
            <person name="Susuki M."/>
            <person name="Suzuki K.-i.T."/>
            <person name="Hayashi T."/>
            <person name="Toyoda A."/>
            <person name="Oliveira C."/>
            <person name="Osipova E."/>
            <person name="Leigh N.D."/>
            <person name="Simon A."/>
            <person name="Yun M.H."/>
        </authorList>
    </citation>
    <scope>NUCLEOTIDE SEQUENCE</scope>
    <source>
        <strain evidence="2">20211129_DDA</strain>
        <tissue evidence="2">Liver</tissue>
    </source>
</reference>
<evidence type="ECO:0000313" key="3">
    <source>
        <dbReference type="Proteomes" id="UP001066276"/>
    </source>
</evidence>
<protein>
    <submittedName>
        <fullName evidence="2">Uncharacterized protein</fullName>
    </submittedName>
</protein>
<evidence type="ECO:0000313" key="2">
    <source>
        <dbReference type="EMBL" id="KAJ1108853.1"/>
    </source>
</evidence>
<gene>
    <name evidence="2" type="ORF">NDU88_006223</name>
</gene>
<sequence length="103" mass="11882">MILQRPNDLHDVTQETKASTDATRHNIEALRIDFQIMSSRLTEVETRIVTLENTGSNEKKRMGAATNKTKHLMKDILEIKDWNRRGNLHIFGLPEKVEEDANL</sequence>
<comment type="caution">
    <text evidence="2">The sequence shown here is derived from an EMBL/GenBank/DDBJ whole genome shotgun (WGS) entry which is preliminary data.</text>
</comment>
<dbReference type="Proteomes" id="UP001066276">
    <property type="component" value="Chromosome 9"/>
</dbReference>
<keyword evidence="3" id="KW-1185">Reference proteome</keyword>